<organism evidence="2 3">
    <name type="scientific">Actinokineospora xionganensis</name>
    <dbReference type="NCBI Taxonomy" id="2684470"/>
    <lineage>
        <taxon>Bacteria</taxon>
        <taxon>Bacillati</taxon>
        <taxon>Actinomycetota</taxon>
        <taxon>Actinomycetes</taxon>
        <taxon>Pseudonocardiales</taxon>
        <taxon>Pseudonocardiaceae</taxon>
        <taxon>Actinokineospora</taxon>
    </lineage>
</organism>
<comment type="caution">
    <text evidence="2">The sequence shown here is derived from an EMBL/GenBank/DDBJ whole genome shotgun (WGS) entry which is preliminary data.</text>
</comment>
<dbReference type="InterPro" id="IPR007803">
    <property type="entry name" value="Asp/Arg/Pro-Hydrxlase"/>
</dbReference>
<dbReference type="EMBL" id="JABVED010000027">
    <property type="protein sequence ID" value="MBC6451316.1"/>
    <property type="molecule type" value="Genomic_DNA"/>
</dbReference>
<evidence type="ECO:0000313" key="2">
    <source>
        <dbReference type="EMBL" id="MBC6451316.1"/>
    </source>
</evidence>
<reference evidence="2 3" key="1">
    <citation type="submission" date="2020-06" db="EMBL/GenBank/DDBJ databases">
        <title>Actinokineospora xiongansis sp. nov., isolated from soil of Baiyangdian.</title>
        <authorList>
            <person name="Zhang X."/>
        </authorList>
    </citation>
    <scope>NUCLEOTIDE SEQUENCE [LARGE SCALE GENOMIC DNA]</scope>
    <source>
        <strain evidence="2 3">HBU206404</strain>
    </source>
</reference>
<dbReference type="SUPFAM" id="SSF51197">
    <property type="entry name" value="Clavaminate synthase-like"/>
    <property type="match status" value="1"/>
</dbReference>
<evidence type="ECO:0000313" key="3">
    <source>
        <dbReference type="Proteomes" id="UP000734823"/>
    </source>
</evidence>
<gene>
    <name evidence="2" type="ORF">GPZ80_29565</name>
</gene>
<sequence length="321" mass="35243">MNASEHPPLSEAVRLAPSFDADRLAYELAEVTCHRWAPQRIQAPGGGVGAATAIDWRVLPLRSPGGDPDRTDPGGPGPVDFAPTEWLERLPYLREILESIPAPLNAVRLMALGSGASCQPHCDPKYTLHRGLMRLHIPLITHPGAVLVLDGVEHCWSAGQFWYGDFSREHMVRNTGPVTRVHAVIDALLTRELAEMFPQAWQAALNDGDVLFNRATSQRTRFPVVLPYATALPSGFTDFAHDQPLDGPLQPWQVAVTGRQVNLIADDRVLALVPAGPDGEYRFAGWSEQRTLQIAADGVLLRARRGRATHERHLPSTANTR</sequence>
<dbReference type="RefSeq" id="WP_187224390.1">
    <property type="nucleotide sequence ID" value="NZ_JABVED010000027.1"/>
</dbReference>
<dbReference type="InterPro" id="IPR027443">
    <property type="entry name" value="IPNS-like_sf"/>
</dbReference>
<feature type="domain" description="Aspartyl/asparaginy/proline hydroxylase" evidence="1">
    <location>
        <begin position="53"/>
        <end position="187"/>
    </location>
</feature>
<evidence type="ECO:0000259" key="1">
    <source>
        <dbReference type="Pfam" id="PF05118"/>
    </source>
</evidence>
<proteinExistence type="predicted"/>
<accession>A0ABR7LF29</accession>
<dbReference type="Pfam" id="PF05118">
    <property type="entry name" value="Asp_Arg_Hydrox"/>
    <property type="match status" value="1"/>
</dbReference>
<dbReference type="Gene3D" id="2.60.120.330">
    <property type="entry name" value="B-lactam Antibiotic, Isopenicillin N Synthase, Chain"/>
    <property type="match status" value="1"/>
</dbReference>
<keyword evidence="3" id="KW-1185">Reference proteome</keyword>
<dbReference type="Proteomes" id="UP000734823">
    <property type="component" value="Unassembled WGS sequence"/>
</dbReference>
<protein>
    <submittedName>
        <fullName evidence="2">Aspartyl/asparaginyl beta-hydroxylase domain-containing protein</fullName>
    </submittedName>
</protein>
<name>A0ABR7LF29_9PSEU</name>